<evidence type="ECO:0000256" key="5">
    <source>
        <dbReference type="ARBA" id="ARBA00022723"/>
    </source>
</evidence>
<sequence length="216" mass="24364">MKYAEEICRRRLEIYQVTIDRTSVTLARGSEVSQSQSSTSCLRAIDGTYIEVTVPESDKPRYRTIKGNIAINVLGACTRDMKFVYVLSNWKGSATDSRVLRDAVIRNNGFNVPLGNYYLANAMQDMSMLLSKKRKRKASETENMYKILEKGLKSVSEEMGKLVSIVGTPGLETLTEELAKMGFDDRQNLAIGVHFSKNPVQLRFFNGMADRLKPFL</sequence>
<proteinExistence type="inferred from homology"/>
<keyword evidence="10" id="KW-1185">Reference proteome</keyword>
<evidence type="ECO:0000256" key="4">
    <source>
        <dbReference type="ARBA" id="ARBA00022722"/>
    </source>
</evidence>
<keyword evidence="4" id="KW-0540">Nuclease</keyword>
<accession>A0AA38TR48</accession>
<feature type="domain" description="DDE Tnp4" evidence="8">
    <location>
        <begin position="45"/>
        <end position="128"/>
    </location>
</feature>
<comment type="cofactor">
    <cofactor evidence="1">
        <name>a divalent metal cation</name>
        <dbReference type="ChEBI" id="CHEBI:60240"/>
    </cofactor>
</comment>
<keyword evidence="7" id="KW-0539">Nucleus</keyword>
<name>A0AA38TR48_9ASTR</name>
<comment type="similarity">
    <text evidence="3">Belongs to the HARBI1 family.</text>
</comment>
<dbReference type="GO" id="GO:0016787">
    <property type="term" value="F:hydrolase activity"/>
    <property type="evidence" value="ECO:0007669"/>
    <property type="project" value="UniProtKB-KW"/>
</dbReference>
<dbReference type="GO" id="GO:0005634">
    <property type="term" value="C:nucleus"/>
    <property type="evidence" value="ECO:0007669"/>
    <property type="project" value="UniProtKB-SubCell"/>
</dbReference>
<dbReference type="Proteomes" id="UP001172457">
    <property type="component" value="Chromosome 1"/>
</dbReference>
<dbReference type="InterPro" id="IPR027806">
    <property type="entry name" value="HARBI1_dom"/>
</dbReference>
<protein>
    <recommendedName>
        <fullName evidence="8">DDE Tnp4 domain-containing protein</fullName>
    </recommendedName>
</protein>
<dbReference type="AlphaFoldDB" id="A0AA38TR48"/>
<keyword evidence="5" id="KW-0479">Metal-binding</keyword>
<evidence type="ECO:0000313" key="10">
    <source>
        <dbReference type="Proteomes" id="UP001172457"/>
    </source>
</evidence>
<evidence type="ECO:0000256" key="2">
    <source>
        <dbReference type="ARBA" id="ARBA00004123"/>
    </source>
</evidence>
<comment type="subcellular location">
    <subcellularLocation>
        <location evidence="2">Nucleus</location>
    </subcellularLocation>
</comment>
<dbReference type="GO" id="GO:0046872">
    <property type="term" value="F:metal ion binding"/>
    <property type="evidence" value="ECO:0007669"/>
    <property type="project" value="UniProtKB-KW"/>
</dbReference>
<dbReference type="Pfam" id="PF13359">
    <property type="entry name" value="DDE_Tnp_4"/>
    <property type="match status" value="1"/>
</dbReference>
<dbReference type="PANTHER" id="PTHR22930:SF293">
    <property type="entry name" value="PROTEIN ALP1-LIKE"/>
    <property type="match status" value="1"/>
</dbReference>
<evidence type="ECO:0000313" key="9">
    <source>
        <dbReference type="EMBL" id="KAJ9564609.1"/>
    </source>
</evidence>
<evidence type="ECO:0000256" key="7">
    <source>
        <dbReference type="ARBA" id="ARBA00023242"/>
    </source>
</evidence>
<dbReference type="EMBL" id="JARYMX010000001">
    <property type="protein sequence ID" value="KAJ9564609.1"/>
    <property type="molecule type" value="Genomic_DNA"/>
</dbReference>
<evidence type="ECO:0000256" key="3">
    <source>
        <dbReference type="ARBA" id="ARBA00006958"/>
    </source>
</evidence>
<evidence type="ECO:0000259" key="8">
    <source>
        <dbReference type="Pfam" id="PF13359"/>
    </source>
</evidence>
<dbReference type="GO" id="GO:0004518">
    <property type="term" value="F:nuclease activity"/>
    <property type="evidence" value="ECO:0007669"/>
    <property type="project" value="UniProtKB-KW"/>
</dbReference>
<dbReference type="InterPro" id="IPR045249">
    <property type="entry name" value="HARBI1-like"/>
</dbReference>
<reference evidence="9" key="1">
    <citation type="submission" date="2023-03" db="EMBL/GenBank/DDBJ databases">
        <title>Chromosome-scale reference genome and RAD-based genetic map of yellow starthistle (Centaurea solstitialis) reveal putative structural variation and QTLs associated with invader traits.</title>
        <authorList>
            <person name="Reatini B."/>
            <person name="Cang F.A."/>
            <person name="Jiang Q."/>
            <person name="Mckibben M.T.W."/>
            <person name="Barker M.S."/>
            <person name="Rieseberg L.H."/>
            <person name="Dlugosch K.M."/>
        </authorList>
    </citation>
    <scope>NUCLEOTIDE SEQUENCE</scope>
    <source>
        <strain evidence="9">CAN-66</strain>
        <tissue evidence="9">Leaf</tissue>
    </source>
</reference>
<dbReference type="PANTHER" id="PTHR22930">
    <property type="match status" value="1"/>
</dbReference>
<comment type="caution">
    <text evidence="9">The sequence shown here is derived from an EMBL/GenBank/DDBJ whole genome shotgun (WGS) entry which is preliminary data.</text>
</comment>
<gene>
    <name evidence="9" type="ORF">OSB04_000575</name>
</gene>
<organism evidence="9 10">
    <name type="scientific">Centaurea solstitialis</name>
    <name type="common">yellow star-thistle</name>
    <dbReference type="NCBI Taxonomy" id="347529"/>
    <lineage>
        <taxon>Eukaryota</taxon>
        <taxon>Viridiplantae</taxon>
        <taxon>Streptophyta</taxon>
        <taxon>Embryophyta</taxon>
        <taxon>Tracheophyta</taxon>
        <taxon>Spermatophyta</taxon>
        <taxon>Magnoliopsida</taxon>
        <taxon>eudicotyledons</taxon>
        <taxon>Gunneridae</taxon>
        <taxon>Pentapetalae</taxon>
        <taxon>asterids</taxon>
        <taxon>campanulids</taxon>
        <taxon>Asterales</taxon>
        <taxon>Asteraceae</taxon>
        <taxon>Carduoideae</taxon>
        <taxon>Cardueae</taxon>
        <taxon>Centaureinae</taxon>
        <taxon>Centaurea</taxon>
    </lineage>
</organism>
<keyword evidence="6" id="KW-0378">Hydrolase</keyword>
<evidence type="ECO:0000256" key="6">
    <source>
        <dbReference type="ARBA" id="ARBA00022801"/>
    </source>
</evidence>
<evidence type="ECO:0000256" key="1">
    <source>
        <dbReference type="ARBA" id="ARBA00001968"/>
    </source>
</evidence>